<dbReference type="InterPro" id="IPR001242">
    <property type="entry name" value="Condensation_dom"/>
</dbReference>
<dbReference type="InterPro" id="IPR025110">
    <property type="entry name" value="AMP-bd_C"/>
</dbReference>
<dbReference type="Gene3D" id="1.10.1200.10">
    <property type="entry name" value="ACP-like"/>
    <property type="match status" value="2"/>
</dbReference>
<evidence type="ECO:0000259" key="4">
    <source>
        <dbReference type="PROSITE" id="PS50075"/>
    </source>
</evidence>
<dbReference type="InterPro" id="IPR009081">
    <property type="entry name" value="PP-bd_ACP"/>
</dbReference>
<dbReference type="Pfam" id="PF13193">
    <property type="entry name" value="AMP-binding_C"/>
    <property type="match status" value="2"/>
</dbReference>
<dbReference type="InterPro" id="IPR020806">
    <property type="entry name" value="PKS_PP-bd"/>
</dbReference>
<dbReference type="Gene3D" id="3.30.559.30">
    <property type="entry name" value="Nonribosomal peptide synthetase, condensation domain"/>
    <property type="match status" value="2"/>
</dbReference>
<dbReference type="Pfam" id="PF00501">
    <property type="entry name" value="AMP-binding"/>
    <property type="match status" value="2"/>
</dbReference>
<dbReference type="InterPro" id="IPR020845">
    <property type="entry name" value="AMP-binding_CS"/>
</dbReference>
<evidence type="ECO:0000256" key="3">
    <source>
        <dbReference type="ARBA" id="ARBA00022553"/>
    </source>
</evidence>
<dbReference type="InterPro" id="IPR042099">
    <property type="entry name" value="ANL_N_sf"/>
</dbReference>
<evidence type="ECO:0000256" key="2">
    <source>
        <dbReference type="ARBA" id="ARBA00022450"/>
    </source>
</evidence>
<dbReference type="PROSITE" id="PS50075">
    <property type="entry name" value="CARRIER"/>
    <property type="match status" value="2"/>
</dbReference>
<accession>A0ABV4Q6D5</accession>
<dbReference type="Pfam" id="PF00550">
    <property type="entry name" value="PP-binding"/>
    <property type="match status" value="2"/>
</dbReference>
<name>A0ABV4Q6D5_9ACTN</name>
<evidence type="ECO:0000256" key="1">
    <source>
        <dbReference type="ARBA" id="ARBA00001957"/>
    </source>
</evidence>
<sequence length="2093" mass="224824">MWSEKTDDRVEVPSFAQERFWFLEDLAAGNAAHTTQQSYLIEGELAVDALTAALTRLVREHEPPRSRYALVKGELRMLISADGAADVRYLDVSADPDPEAQARALAIADAFAPFDLTRGPLLRTRLLRTGALRHVLILTAHRSAFDEYSFGIVERELAAGYAGAAPRRAPSYAAQARRQRAGGDDDLAYWRDALAGAPDALDLPTDRSRPPVPSYRAAEVTFEVPAPSAWPGTAGDVALAAFAALLSRHTRAAEMVVGVQTDGRAEPPLADMVGNLGGHLPVRIDTGGGATLGDLAERTARAVAEARAHRSVPFDRIALELTHSRDLSRHPIFQVSFGHAFAPSEPALPGLEVRRLDTKVRWSRVDLELRVVEHTSGALTCRFIYAEDLFEAETANRLVAHYRTLLDAFVARPDILPGEVALLTPAERRLVFESWNPQEPRLLTDLTISELFEAQVRRTPDAVAVVFGECRLTYDELNVRANRLARRLVAEGVGPEVIVGLCLRRGIPLVVAVLAVLKAGGAYLPLDPGNPPARNEYMLADATAAFVLTERALAATLPETPRIVLEEVAAEVALCPGGDLGRRSGADSMIYVIYTSGSTGLPKGVVMTHRPLTNLLGWQLARTSVAGPTLQFSSIGFDISFQEMFATWLAGGELVLLAEEDRGDPERMLEVMRRAGVRRLYCPPMVLEQLAQAADGDLPPLAEIVTAGEVLHLTPAVRRLLSRLDGVVLDNQYGPTEAHVITGHRMTGRPEDWPVHPPVGGAVSNTRVYLLDERGEAVPVGGVGEVHVGGVCLARGYLGRPDLTEELFRPDPYSPGGRMYRTGDLARRHNDGTLQFLGRVDEQIKIRGYRVEPGEIEAALATHSAVVDSTVLPVMHDGDRRLVAYLVLAPGTGVTAAELRAHLRLTLPEYMMPTSFGAVDAIPLTAVGKTDRARLPDPSSCGLDQDGVPGPSGDVEEVLTGIWREVIGAADIGPDDDFFQVGGHSLLVAKVIGRMRERLGVQIPFRALFEHSTVARLAAFTTARLAEGAPPAETSGPIAAAERRTAPLAPLQHGVWLLHQIHPDCVAYHMPVCFEVSGPLDPDVLDQALTLLAGRHATLRTGFGLGADGPEQRVTGPAGGGFQVVDLRHVPAAERDAVLRTRMDMAVGTPFDLTRPPLWRAIRYLTGEDRQVLLLVMHHLITDGWSMEILKRDLSEAYAALLADREPAWAVQRLQYADLAVWEAGAEAGERNREEIAFWRGRLLTEAAPPVLPAKAEPPDFAGESVLGRLDTQTYRAVRAIAERAGTTPFSVLLAAFALIVGRYTGRPEVQVGVPLVVRDRPESEDIVGFLTNTMVLRLDTRSADFDDLVAETRERVLEMLGHPHVPFDALVSALAPARDGRRPPFFDVWFNLLNFDRHPLALRGTRVRELRLPPAGALFDLGVYLQEDGAELEIELVYRPSAFSADRVGALLGQFIETIRRLSAGESPDAVRCAPPREPRSDFAPVPGTTLTDRFRALAVAHPERPAAAHPGGVSYGDLDRAATRLARSLTGLGAAPGRVVAIVARRTPDLLVALLAVRAAGAAFAVLDPELPGERLRARLGRFAAPLVVAVEGLPDALRDIPAVDLSGVAVSPDAGVPARAEAVAEIPETAAAVTFTSGTGGREAGAVTEEGPVTAFFTWYSERFGLGGQDRFSVLAGLSHDPLLREVLLPLWTGGTACFPPAAVYAEPEATVRWLAESRCTVVHLTPARARLLAAAARAARTAVPSVRLVTVCGAPISADDHLALRAVFPRARLAGGYGTTETPQLAGLIDLADAPALGRGGPGAELLVMAGNQEIAAVNELGEIAVRSPHLALGYVGEPERSASRFGPDPDGAPGIRLHYTGDLGRYRPDGTVDFVGRAVGALTPDGARVDLFEVEEAARAHPGVTDCAALARGSRLLLAVSAASDPALPVRLRRDLAGRLPTTMVPDEIVLVDRIPLTPNGKADPSRLPPRPGRPAAVSDEGVLAAVMALWCEVLDLPAIDPDTPFFALGGTSLGLLRVHRFLEDRFAARLTLADLFQYPTARGLAARICEGTVPDGGRAVLRRSGIGRARVARLSARYAARVAVRPS</sequence>
<dbReference type="InterPro" id="IPR010071">
    <property type="entry name" value="AA_adenyl_dom"/>
</dbReference>
<gene>
    <name evidence="5" type="ORF">SM611_04010</name>
</gene>
<dbReference type="CDD" id="cd19531">
    <property type="entry name" value="LCL_NRPS-like"/>
    <property type="match status" value="2"/>
</dbReference>
<dbReference type="SMART" id="SM00823">
    <property type="entry name" value="PKS_PP"/>
    <property type="match status" value="2"/>
</dbReference>
<dbReference type="PANTHER" id="PTHR45527">
    <property type="entry name" value="NONRIBOSOMAL PEPTIDE SYNTHETASE"/>
    <property type="match status" value="1"/>
</dbReference>
<comment type="cofactor">
    <cofactor evidence="1">
        <name>pantetheine 4'-phosphate</name>
        <dbReference type="ChEBI" id="CHEBI:47942"/>
    </cofactor>
</comment>
<comment type="caution">
    <text evidence="5">The sequence shown here is derived from an EMBL/GenBank/DDBJ whole genome shotgun (WGS) entry which is preliminary data.</text>
</comment>
<feature type="domain" description="Carrier" evidence="4">
    <location>
        <begin position="950"/>
        <end position="1025"/>
    </location>
</feature>
<dbReference type="InterPro" id="IPR036736">
    <property type="entry name" value="ACP-like_sf"/>
</dbReference>
<dbReference type="InterPro" id="IPR000873">
    <property type="entry name" value="AMP-dep_synth/lig_dom"/>
</dbReference>
<dbReference type="SUPFAM" id="SSF56801">
    <property type="entry name" value="Acetyl-CoA synthetase-like"/>
    <property type="match status" value="2"/>
</dbReference>
<dbReference type="Gene3D" id="3.30.300.30">
    <property type="match status" value="2"/>
</dbReference>
<dbReference type="RefSeq" id="WP_371947429.1">
    <property type="nucleotide sequence ID" value="NZ_JAXCEI010000002.1"/>
</dbReference>
<dbReference type="Gene3D" id="3.40.50.980">
    <property type="match status" value="2"/>
</dbReference>
<dbReference type="Gene3D" id="2.30.38.10">
    <property type="entry name" value="Luciferase, Domain 3"/>
    <property type="match status" value="1"/>
</dbReference>
<evidence type="ECO:0000313" key="5">
    <source>
        <dbReference type="EMBL" id="MFA1538084.1"/>
    </source>
</evidence>
<dbReference type="Gene3D" id="3.30.559.10">
    <property type="entry name" value="Chloramphenicol acetyltransferase-like domain"/>
    <property type="match status" value="2"/>
</dbReference>
<proteinExistence type="predicted"/>
<organism evidence="5 6">
    <name type="scientific">Actinomadura monticuli</name>
    <dbReference type="NCBI Taxonomy" id="3097367"/>
    <lineage>
        <taxon>Bacteria</taxon>
        <taxon>Bacillati</taxon>
        <taxon>Actinomycetota</taxon>
        <taxon>Actinomycetes</taxon>
        <taxon>Streptosporangiales</taxon>
        <taxon>Thermomonosporaceae</taxon>
        <taxon>Actinomadura</taxon>
    </lineage>
</organism>
<dbReference type="SUPFAM" id="SSF52777">
    <property type="entry name" value="CoA-dependent acyltransferases"/>
    <property type="match status" value="4"/>
</dbReference>
<dbReference type="Pfam" id="PF00668">
    <property type="entry name" value="Condensation"/>
    <property type="match status" value="2"/>
</dbReference>
<dbReference type="PROSITE" id="PS00012">
    <property type="entry name" value="PHOSPHOPANTETHEINE"/>
    <property type="match status" value="1"/>
</dbReference>
<keyword evidence="3" id="KW-0597">Phosphoprotein</keyword>
<keyword evidence="6" id="KW-1185">Reference proteome</keyword>
<dbReference type="EMBL" id="JAXCEI010000002">
    <property type="protein sequence ID" value="MFA1538084.1"/>
    <property type="molecule type" value="Genomic_DNA"/>
</dbReference>
<dbReference type="Gene3D" id="3.40.50.12780">
    <property type="entry name" value="N-terminal domain of ligase-like"/>
    <property type="match status" value="1"/>
</dbReference>
<reference evidence="5 6" key="1">
    <citation type="submission" date="2023-11" db="EMBL/GenBank/DDBJ databases">
        <title>Actinomadura monticuli sp. nov., isolated from volcanic ash.</title>
        <authorList>
            <person name="Lee S.D."/>
            <person name="Yang H."/>
            <person name="Kim I.S."/>
        </authorList>
    </citation>
    <scope>NUCLEOTIDE SEQUENCE [LARGE SCALE GENOMIC DNA]</scope>
    <source>
        <strain evidence="5 6">DLS-62</strain>
    </source>
</reference>
<dbReference type="InterPro" id="IPR045851">
    <property type="entry name" value="AMP-bd_C_sf"/>
</dbReference>
<dbReference type="NCBIfam" id="TIGR01733">
    <property type="entry name" value="AA-adenyl-dom"/>
    <property type="match status" value="1"/>
</dbReference>
<evidence type="ECO:0000313" key="6">
    <source>
        <dbReference type="Proteomes" id="UP001569963"/>
    </source>
</evidence>
<dbReference type="Proteomes" id="UP001569963">
    <property type="component" value="Unassembled WGS sequence"/>
</dbReference>
<keyword evidence="2" id="KW-0596">Phosphopantetheine</keyword>
<feature type="domain" description="Carrier" evidence="4">
    <location>
        <begin position="1983"/>
        <end position="2058"/>
    </location>
</feature>
<dbReference type="PANTHER" id="PTHR45527:SF1">
    <property type="entry name" value="FATTY ACID SYNTHASE"/>
    <property type="match status" value="1"/>
</dbReference>
<dbReference type="InterPro" id="IPR023213">
    <property type="entry name" value="CAT-like_dom_sf"/>
</dbReference>
<dbReference type="SUPFAM" id="SSF47336">
    <property type="entry name" value="ACP-like"/>
    <property type="match status" value="2"/>
</dbReference>
<dbReference type="InterPro" id="IPR006162">
    <property type="entry name" value="Ppantetheine_attach_site"/>
</dbReference>
<dbReference type="PROSITE" id="PS00455">
    <property type="entry name" value="AMP_BINDING"/>
    <property type="match status" value="1"/>
</dbReference>
<protein>
    <submittedName>
        <fullName evidence="5">Amino acid adenylation domain-containing protein</fullName>
    </submittedName>
</protein>